<name>A0A1V0UB96_STRVN</name>
<reference evidence="2 3" key="1">
    <citation type="submission" date="2017-03" db="EMBL/GenBank/DDBJ databases">
        <title>Complete Genome Sequence of a natural compounds producer, Streptomyces violaceus S21.</title>
        <authorList>
            <person name="Zhong C."/>
            <person name="Zhao Z."/>
            <person name="Fu J."/>
            <person name="Zong G."/>
            <person name="Qin R."/>
            <person name="Cao G."/>
        </authorList>
    </citation>
    <scope>NUCLEOTIDE SEQUENCE [LARGE SCALE GENOMIC DNA]</scope>
    <source>
        <strain evidence="2 3">S21</strain>
    </source>
</reference>
<dbReference type="AlphaFoldDB" id="A0A1V0UB96"/>
<dbReference type="InterPro" id="IPR029058">
    <property type="entry name" value="AB_hydrolase_fold"/>
</dbReference>
<dbReference type="Pfam" id="PF12697">
    <property type="entry name" value="Abhydrolase_6"/>
    <property type="match status" value="1"/>
</dbReference>
<protein>
    <submittedName>
        <fullName evidence="2">Alpha/beta hydrolase</fullName>
    </submittedName>
</protein>
<gene>
    <name evidence="2" type="ORF">B1H20_14455</name>
</gene>
<dbReference type="SUPFAM" id="SSF53474">
    <property type="entry name" value="alpha/beta-Hydrolases"/>
    <property type="match status" value="1"/>
</dbReference>
<dbReference type="InterPro" id="IPR050266">
    <property type="entry name" value="AB_hydrolase_sf"/>
</dbReference>
<dbReference type="Proteomes" id="UP000192445">
    <property type="component" value="Chromosome"/>
</dbReference>
<dbReference type="InterPro" id="IPR000073">
    <property type="entry name" value="AB_hydrolase_1"/>
</dbReference>
<dbReference type="PANTHER" id="PTHR43798">
    <property type="entry name" value="MONOACYLGLYCEROL LIPASE"/>
    <property type="match status" value="1"/>
</dbReference>
<dbReference type="STRING" id="1935.B1H20_14455"/>
<evidence type="ECO:0000259" key="1">
    <source>
        <dbReference type="Pfam" id="PF12697"/>
    </source>
</evidence>
<dbReference type="GO" id="GO:0016020">
    <property type="term" value="C:membrane"/>
    <property type="evidence" value="ECO:0007669"/>
    <property type="project" value="TreeGrafter"/>
</dbReference>
<dbReference type="GO" id="GO:0016787">
    <property type="term" value="F:hydrolase activity"/>
    <property type="evidence" value="ECO:0007669"/>
    <property type="project" value="UniProtKB-KW"/>
</dbReference>
<proteinExistence type="predicted"/>
<dbReference type="EMBL" id="CP020570">
    <property type="protein sequence ID" value="ARF62469.1"/>
    <property type="molecule type" value="Genomic_DNA"/>
</dbReference>
<evidence type="ECO:0000313" key="3">
    <source>
        <dbReference type="Proteomes" id="UP000192445"/>
    </source>
</evidence>
<organism evidence="2 3">
    <name type="scientific">Streptomyces violaceoruber</name>
    <dbReference type="NCBI Taxonomy" id="1935"/>
    <lineage>
        <taxon>Bacteria</taxon>
        <taxon>Bacillati</taxon>
        <taxon>Actinomycetota</taxon>
        <taxon>Actinomycetes</taxon>
        <taxon>Kitasatosporales</taxon>
        <taxon>Streptomycetaceae</taxon>
        <taxon>Streptomyces</taxon>
        <taxon>Streptomyces violaceoruber group</taxon>
    </lineage>
</organism>
<feature type="domain" description="AB hydrolase-1" evidence="1">
    <location>
        <begin position="56"/>
        <end position="279"/>
    </location>
</feature>
<dbReference type="OrthoDB" id="5513277at2"/>
<dbReference type="PANTHER" id="PTHR43798:SF33">
    <property type="entry name" value="HYDROLASE, PUTATIVE (AFU_ORTHOLOGUE AFUA_2G14860)-RELATED"/>
    <property type="match status" value="1"/>
</dbReference>
<accession>A0A1V0UB96</accession>
<dbReference type="KEGG" id="svu:B1H20_14455"/>
<keyword evidence="2" id="KW-0378">Hydrolase</keyword>
<sequence length="287" mass="30727">MSIGEFRNDKARERFHAVYGRLLDRLWPDAVDAFDLPTSFGATRVHRVGPPCSDPVVLLSGANGNSLMWHRYIAPAARRRTVIAVDTVGEPGASVQSAPLTGAEDGARWLEEVLAGLEATAAHLVGCSYGGWLALAHQMHRPGRAAALTLVEPAGFADPGRRFYAWLIAGGLAGLAPRALRPRLSRWVGNSAILETELMELGRASIGFRRALPPARVFSDEELRRVGVPSLFLLGERSALHDARQVAERVDALVPAAEAEVVPGAGHALATDDPELVAARILRHAAG</sequence>
<dbReference type="RefSeq" id="WP_083192651.1">
    <property type="nucleotide sequence ID" value="NZ_CP020570.1"/>
</dbReference>
<evidence type="ECO:0000313" key="2">
    <source>
        <dbReference type="EMBL" id="ARF62469.1"/>
    </source>
</evidence>
<dbReference type="Gene3D" id="3.40.50.1820">
    <property type="entry name" value="alpha/beta hydrolase"/>
    <property type="match status" value="1"/>
</dbReference>